<dbReference type="Pfam" id="PF13472">
    <property type="entry name" value="Lipase_GDSL_2"/>
    <property type="match status" value="1"/>
</dbReference>
<dbReference type="PANTHER" id="PTHR30383">
    <property type="entry name" value="THIOESTERASE 1/PROTEASE 1/LYSOPHOSPHOLIPASE L1"/>
    <property type="match status" value="1"/>
</dbReference>
<dbReference type="PROSITE" id="PS01098">
    <property type="entry name" value="LIPASE_GDSL_SER"/>
    <property type="match status" value="1"/>
</dbReference>
<dbReference type="Proteomes" id="UP001162780">
    <property type="component" value="Chromosome"/>
</dbReference>
<evidence type="ECO:0000313" key="3">
    <source>
        <dbReference type="EMBL" id="WAR47002.1"/>
    </source>
</evidence>
<sequence length="200" mass="21919">MYSLVLAVVLSLTPLAAVAKAIVVLGDSISAGYGIDVNAGWVNLLREKFKQQHLDYVISNESISGDTSAGGLARIDQVLAKHKPDIVLLELGGNDGLRGLSPQEMKSNLSEMVRRSRQAGAKVLLLGMKIPPNYGRRYIDMFYNIYPQVSAELKVPLVPFILEEVALKPELMQADGLHPNALGQPLIMEKVWPHLQPLLK</sequence>
<feature type="signal peptide" evidence="1">
    <location>
        <begin position="1"/>
        <end position="19"/>
    </location>
</feature>
<dbReference type="InterPro" id="IPR008265">
    <property type="entry name" value="Lipase_GDSL_AS"/>
</dbReference>
<accession>A0ABY7GR55</accession>
<dbReference type="InterPro" id="IPR036514">
    <property type="entry name" value="SGNH_hydro_sf"/>
</dbReference>
<feature type="chain" id="PRO_5047430464" evidence="1">
    <location>
        <begin position="20"/>
        <end position="200"/>
    </location>
</feature>
<proteinExistence type="predicted"/>
<keyword evidence="4" id="KW-1185">Reference proteome</keyword>
<evidence type="ECO:0000313" key="4">
    <source>
        <dbReference type="Proteomes" id="UP001162780"/>
    </source>
</evidence>
<feature type="domain" description="SGNH hydrolase-type esterase" evidence="2">
    <location>
        <begin position="24"/>
        <end position="184"/>
    </location>
</feature>
<dbReference type="Gene3D" id="3.40.50.1110">
    <property type="entry name" value="SGNH hydrolase"/>
    <property type="match status" value="1"/>
</dbReference>
<dbReference type="CDD" id="cd01822">
    <property type="entry name" value="Lysophospholipase_L1_like"/>
    <property type="match status" value="1"/>
</dbReference>
<evidence type="ECO:0000256" key="1">
    <source>
        <dbReference type="SAM" id="SignalP"/>
    </source>
</evidence>
<dbReference type="InterPro" id="IPR051532">
    <property type="entry name" value="Ester_Hydrolysis_Enzymes"/>
</dbReference>
<reference evidence="3" key="1">
    <citation type="submission" date="2022-11" db="EMBL/GenBank/DDBJ databases">
        <title>Methylomonas rapida sp. nov., Carotenoid-Producing Obligate Methanotrophs with High Growth Characteristics and Biotechnological Potential.</title>
        <authorList>
            <person name="Tikhonova E.N."/>
            <person name="Suleimanov R.Z."/>
            <person name="Miroshnikov K."/>
            <person name="Oshkin I.Y."/>
            <person name="Belova S.E."/>
            <person name="Danilova O.V."/>
            <person name="Ashikhmin A."/>
            <person name="Konopkin A."/>
            <person name="But S.Y."/>
            <person name="Khmelenina V.N."/>
            <person name="Kuznetsov N."/>
            <person name="Pimenov N.V."/>
            <person name="Dedysh S.N."/>
        </authorList>
    </citation>
    <scope>NUCLEOTIDE SEQUENCE</scope>
    <source>
        <strain evidence="3">MP1</strain>
    </source>
</reference>
<evidence type="ECO:0000259" key="2">
    <source>
        <dbReference type="Pfam" id="PF13472"/>
    </source>
</evidence>
<dbReference type="InterPro" id="IPR013830">
    <property type="entry name" value="SGNH_hydro"/>
</dbReference>
<dbReference type="EMBL" id="CP113517">
    <property type="protein sequence ID" value="WAR47002.1"/>
    <property type="molecule type" value="Genomic_DNA"/>
</dbReference>
<keyword evidence="1" id="KW-0732">Signal</keyword>
<protein>
    <submittedName>
        <fullName evidence="3">Arylesterase</fullName>
    </submittedName>
</protein>
<dbReference type="PANTHER" id="PTHR30383:SF24">
    <property type="entry name" value="THIOESTERASE 1_PROTEASE 1_LYSOPHOSPHOLIPASE L1"/>
    <property type="match status" value="1"/>
</dbReference>
<name>A0ABY7GR55_9GAMM</name>
<organism evidence="3 4">
    <name type="scientific">Methylomonas rapida</name>
    <dbReference type="NCBI Taxonomy" id="2963939"/>
    <lineage>
        <taxon>Bacteria</taxon>
        <taxon>Pseudomonadati</taxon>
        <taxon>Pseudomonadota</taxon>
        <taxon>Gammaproteobacteria</taxon>
        <taxon>Methylococcales</taxon>
        <taxon>Methylococcaceae</taxon>
        <taxon>Methylomonas</taxon>
    </lineage>
</organism>
<dbReference type="RefSeq" id="WP_269022910.1">
    <property type="nucleotide sequence ID" value="NZ_CP113517.1"/>
</dbReference>
<gene>
    <name evidence="3" type="ORF">NM686_004145</name>
</gene>
<dbReference type="SUPFAM" id="SSF52266">
    <property type="entry name" value="SGNH hydrolase"/>
    <property type="match status" value="1"/>
</dbReference>